<evidence type="ECO:0000256" key="7">
    <source>
        <dbReference type="SAM" id="SignalP"/>
    </source>
</evidence>
<dbReference type="Gene3D" id="2.40.170.20">
    <property type="entry name" value="TonB-dependent receptor, beta-barrel domain"/>
    <property type="match status" value="1"/>
</dbReference>
<keyword evidence="4" id="KW-0812">Transmembrane</keyword>
<proteinExistence type="predicted"/>
<evidence type="ECO:0000256" key="3">
    <source>
        <dbReference type="ARBA" id="ARBA00022452"/>
    </source>
</evidence>
<dbReference type="Pfam" id="PF13620">
    <property type="entry name" value="CarboxypepD_reg"/>
    <property type="match status" value="1"/>
</dbReference>
<dbReference type="SUPFAM" id="SSF56935">
    <property type="entry name" value="Porins"/>
    <property type="match status" value="1"/>
</dbReference>
<evidence type="ECO:0000256" key="2">
    <source>
        <dbReference type="ARBA" id="ARBA00022448"/>
    </source>
</evidence>
<dbReference type="OrthoDB" id="9768147at2"/>
<name>A0A2Z6E978_9GAMM</name>
<dbReference type="PANTHER" id="PTHR30069">
    <property type="entry name" value="TONB-DEPENDENT OUTER MEMBRANE RECEPTOR"/>
    <property type="match status" value="1"/>
</dbReference>
<dbReference type="GO" id="GO:0044718">
    <property type="term" value="P:siderophore transmembrane transport"/>
    <property type="evidence" value="ECO:0007669"/>
    <property type="project" value="TreeGrafter"/>
</dbReference>
<dbReference type="Gene3D" id="2.60.40.1120">
    <property type="entry name" value="Carboxypeptidase-like, regulatory domain"/>
    <property type="match status" value="1"/>
</dbReference>
<dbReference type="AlphaFoldDB" id="A0A2Z6E978"/>
<dbReference type="KEGG" id="rbd:ALSL_2665"/>
<sequence length="1010" mass="109937">MRKTQLLRKSLLASVIAGTFTALAVAPTVAWSQSANATVRGSAPANAEITARNVATGLVRRARAAADGSYAIPGLPPGTYQIDAGPGTERTVTLNVASTVTLNLQPAASAAPASANATSLGSITVTATTLTEVKTPEVAQIVSQREIATIPQVSRNFLEFADTVPGMVFTVDANGNTSLRGGALNNSSVNVYIDGVGQKSYVKEGGVSGQINSQGNPFPQLAIGEYKVITSNYKAEYDQISSAAVTAQTKSGTNEFHGETFYRYTNDAFRERTPAEKAADRKAQSEEKEYGFALGGPIIKDMMHFFVTYEAKTFNTPITVVPNPDAAPGAAYLPPSVAAQLGPANLPFHEDLYFGKIDFEPTDRDRFEATAQIREEKQRGGLGGPVAPSAAFNTVNNDKRFAVRWQHSGDFYFNELLLTYETAVNAPTAINYGNGYVYTWPRGSDDMSIVETGAANPLATQNKGQNGPAIQDDFTFNNLEWHGDHVIKMGFKKKLINLHAADAADVNPQFYYNVTPNGPDPTPYKAFFTKPVEGLGLSPSVRTKSHQFGAYIQDDWDVTDKLTLNLGVRWDYERTPSYTDFVTPANVVAALYGPDPNAPGQTYAESLAKGGINIGDYISDGHNRHAYKGEWQPRLGFSYDLFGDEAHVIHGGAGRAYDRDLYDYLQLETTKSALPQYTVYFRDPVTGLCRRDSTPCYDWDPNLLNGLPNLQALLGPSSNAGTEVDLLNNRLKAPYSDQYSLGMRNQIGEWNTDATVSRVLYRNGFAFTLGNRYPDGSFWKDNSQPWGNGVPGFGPLILGNNGIETRSTQILLSAEKPYTKESGWGATFAYTFTHAKQNRDINEHYSFDEATIKDYPFITSNAASKHRFVATGNMDGPWNTVYSLKLTLATPIPGNTVACFGSYGYTFPNGSACVPIGVTPGGNGKFLIGGKVFGYRDVDFQATKNFDLGHGVTLFGRLDVLNVFGFNNYSDLLYDYALANGKPHAKAKYNPTGNITYVPRTFKFEVGLNF</sequence>
<keyword evidence="6" id="KW-0998">Cell outer membrane</keyword>
<feature type="signal peptide" evidence="7">
    <location>
        <begin position="1"/>
        <end position="24"/>
    </location>
</feature>
<dbReference type="InterPro" id="IPR039426">
    <property type="entry name" value="TonB-dep_rcpt-like"/>
</dbReference>
<dbReference type="GO" id="GO:0015344">
    <property type="term" value="F:siderophore uptake transmembrane transporter activity"/>
    <property type="evidence" value="ECO:0007669"/>
    <property type="project" value="TreeGrafter"/>
</dbReference>
<accession>A0A2Z6E978</accession>
<evidence type="ECO:0000313" key="10">
    <source>
        <dbReference type="Proteomes" id="UP000270530"/>
    </source>
</evidence>
<dbReference type="InterPro" id="IPR036942">
    <property type="entry name" value="Beta-barrel_TonB_sf"/>
</dbReference>
<feature type="domain" description="TonB-dependent transporter Oar-like beta-barrel" evidence="8">
    <location>
        <begin position="249"/>
        <end position="326"/>
    </location>
</feature>
<feature type="domain" description="TonB-dependent transporter Oar-like beta-barrel" evidence="8">
    <location>
        <begin position="342"/>
        <end position="878"/>
    </location>
</feature>
<dbReference type="InterPro" id="IPR013784">
    <property type="entry name" value="Carb-bd-like_fold"/>
</dbReference>
<dbReference type="Proteomes" id="UP000270530">
    <property type="component" value="Chromosome"/>
</dbReference>
<keyword evidence="7" id="KW-0732">Signal</keyword>
<dbReference type="RefSeq" id="WP_126539843.1">
    <property type="nucleotide sequence ID" value="NZ_AP018560.1"/>
</dbReference>
<reference evidence="10" key="2">
    <citation type="submission" date="2018-06" db="EMBL/GenBank/DDBJ databases">
        <title>Genome sequence of Rhodanobacteraceae bacterium strain Dysh456.</title>
        <authorList>
            <person name="Fukui M."/>
        </authorList>
    </citation>
    <scope>NUCLEOTIDE SEQUENCE [LARGE SCALE GENOMIC DNA]</scope>
    <source>
        <strain evidence="10">Dysh456</strain>
    </source>
</reference>
<evidence type="ECO:0000259" key="8">
    <source>
        <dbReference type="Pfam" id="PF25183"/>
    </source>
</evidence>
<dbReference type="GO" id="GO:0009279">
    <property type="term" value="C:cell outer membrane"/>
    <property type="evidence" value="ECO:0007669"/>
    <property type="project" value="UniProtKB-SubCell"/>
</dbReference>
<dbReference type="InterPro" id="IPR057601">
    <property type="entry name" value="Oar-like_b-barrel"/>
</dbReference>
<dbReference type="EMBL" id="AP018560">
    <property type="protein sequence ID" value="BBD81289.1"/>
    <property type="molecule type" value="Genomic_DNA"/>
</dbReference>
<keyword evidence="3" id="KW-1134">Transmembrane beta strand</keyword>
<dbReference type="GO" id="GO:0030246">
    <property type="term" value="F:carbohydrate binding"/>
    <property type="evidence" value="ECO:0007669"/>
    <property type="project" value="InterPro"/>
</dbReference>
<dbReference type="SUPFAM" id="SSF49452">
    <property type="entry name" value="Starch-binding domain-like"/>
    <property type="match status" value="1"/>
</dbReference>
<evidence type="ECO:0000256" key="4">
    <source>
        <dbReference type="ARBA" id="ARBA00022692"/>
    </source>
</evidence>
<keyword evidence="10" id="KW-1185">Reference proteome</keyword>
<feature type="chain" id="PRO_5016401191" evidence="7">
    <location>
        <begin position="25"/>
        <end position="1010"/>
    </location>
</feature>
<reference evidence="10" key="1">
    <citation type="submission" date="2018-04" db="EMBL/GenBank/DDBJ databases">
        <authorList>
            <person name="Watanabe M."/>
            <person name="Kojima H."/>
        </authorList>
    </citation>
    <scope>NUCLEOTIDE SEQUENCE [LARGE SCALE GENOMIC DNA]</scope>
    <source>
        <strain evidence="10">Dysh456</strain>
    </source>
</reference>
<comment type="subcellular location">
    <subcellularLocation>
        <location evidence="1">Cell outer membrane</location>
        <topology evidence="1">Multi-pass membrane protein</topology>
    </subcellularLocation>
</comment>
<keyword evidence="5" id="KW-0472">Membrane</keyword>
<evidence type="ECO:0000256" key="6">
    <source>
        <dbReference type="ARBA" id="ARBA00023237"/>
    </source>
</evidence>
<dbReference type="Pfam" id="PF25183">
    <property type="entry name" value="OMP_b-brl_4"/>
    <property type="match status" value="2"/>
</dbReference>
<protein>
    <submittedName>
        <fullName evidence="9">OmpA-related protein</fullName>
    </submittedName>
</protein>
<organism evidence="9 10">
    <name type="scientific">Aerosticca soli</name>
    <dbReference type="NCBI Taxonomy" id="2010829"/>
    <lineage>
        <taxon>Bacteria</taxon>
        <taxon>Pseudomonadati</taxon>
        <taxon>Pseudomonadota</taxon>
        <taxon>Gammaproteobacteria</taxon>
        <taxon>Lysobacterales</taxon>
        <taxon>Rhodanobacteraceae</taxon>
        <taxon>Aerosticca</taxon>
    </lineage>
</organism>
<evidence type="ECO:0000313" key="9">
    <source>
        <dbReference type="EMBL" id="BBD81289.1"/>
    </source>
</evidence>
<evidence type="ECO:0000256" key="5">
    <source>
        <dbReference type="ARBA" id="ARBA00023136"/>
    </source>
</evidence>
<evidence type="ECO:0000256" key="1">
    <source>
        <dbReference type="ARBA" id="ARBA00004571"/>
    </source>
</evidence>
<dbReference type="PANTHER" id="PTHR30069:SF46">
    <property type="entry name" value="OAR PROTEIN"/>
    <property type="match status" value="1"/>
</dbReference>
<gene>
    <name evidence="9" type="ORF">ALSL_2665</name>
</gene>
<keyword evidence="2" id="KW-0813">Transport</keyword>